<gene>
    <name evidence="8" type="ORF">BN860_03818g</name>
</gene>
<keyword evidence="5 7" id="KW-0472">Membrane</keyword>
<keyword evidence="6" id="KW-0862">Zinc</keyword>
<protein>
    <submittedName>
        <fullName evidence="8">ZYBA0S04-03818g1_1</fullName>
    </submittedName>
</protein>
<evidence type="ECO:0000256" key="5">
    <source>
        <dbReference type="ARBA" id="ARBA00023136"/>
    </source>
</evidence>
<dbReference type="Pfam" id="PF03006">
    <property type="entry name" value="HlyIII"/>
    <property type="match status" value="1"/>
</dbReference>
<feature type="transmembrane region" description="Helical" evidence="7">
    <location>
        <begin position="114"/>
        <end position="134"/>
    </location>
</feature>
<evidence type="ECO:0000256" key="6">
    <source>
        <dbReference type="PIRSR" id="PIRSR604254-1"/>
    </source>
</evidence>
<evidence type="ECO:0000313" key="9">
    <source>
        <dbReference type="Proteomes" id="UP000019375"/>
    </source>
</evidence>
<feature type="transmembrane region" description="Helical" evidence="7">
    <location>
        <begin position="155"/>
        <end position="176"/>
    </location>
</feature>
<feature type="binding site" evidence="6">
    <location>
        <position position="285"/>
    </location>
    <ligand>
        <name>Zn(2+)</name>
        <dbReference type="ChEBI" id="CHEBI:29105"/>
    </ligand>
</feature>
<feature type="transmembrane region" description="Helical" evidence="7">
    <location>
        <begin position="182"/>
        <end position="202"/>
    </location>
</feature>
<evidence type="ECO:0000313" key="8">
    <source>
        <dbReference type="EMBL" id="CDF89418.1"/>
    </source>
</evidence>
<comment type="similarity">
    <text evidence="2">Belongs to the ADIPOR family.</text>
</comment>
<dbReference type="PANTHER" id="PTHR20855">
    <property type="entry name" value="ADIPOR/PROGESTIN RECEPTOR-RELATED"/>
    <property type="match status" value="1"/>
</dbReference>
<sequence>MPGLQRRPVASAVLSQTETNVTVRQEDNKIDYSSVKTTKKLLYTWNEIPDWQKDNELILGSYVRETNSIKECCRSLFYLHNESVNIYTHFLPSMCFLLTFLFDTFVIPTYETTTWIDYMVIDIFFLGAFCCLILSSTFHCFKCHSHKVAIFGNKLDYLGIIVLIVSSMTSILYYGFYDNGKLFYSFNLITLIFGVACAVVSLDETFRTREWRSYRAGLFVAFGLSAILPVMAGIVHYGFRETCTRIQLKWVSLEGFLYIFGAFLYGARFPERVAPGKFDVWGHSHQLFHVLVVIAALCHLTALLESYKIVHIYLRLEASPRM</sequence>
<evidence type="ECO:0000256" key="4">
    <source>
        <dbReference type="ARBA" id="ARBA00022989"/>
    </source>
</evidence>
<proteinExistence type="inferred from homology"/>
<dbReference type="Proteomes" id="UP000019375">
    <property type="component" value="Unassembled WGS sequence"/>
</dbReference>
<evidence type="ECO:0000256" key="2">
    <source>
        <dbReference type="ARBA" id="ARBA00007018"/>
    </source>
</evidence>
<dbReference type="GO" id="GO:0016020">
    <property type="term" value="C:membrane"/>
    <property type="evidence" value="ECO:0007669"/>
    <property type="project" value="UniProtKB-SubCell"/>
</dbReference>
<dbReference type="InterPro" id="IPR004254">
    <property type="entry name" value="AdipoR/HlyIII-related"/>
</dbReference>
<keyword evidence="3 7" id="KW-0812">Transmembrane</keyword>
<accession>A0A8J2T5C0</accession>
<feature type="transmembrane region" description="Helical" evidence="7">
    <location>
        <begin position="250"/>
        <end position="267"/>
    </location>
</feature>
<feature type="binding site" evidence="6">
    <location>
        <position position="139"/>
    </location>
    <ligand>
        <name>Zn(2+)</name>
        <dbReference type="ChEBI" id="CHEBI:29105"/>
    </ligand>
</feature>
<organism evidence="8 9">
    <name type="scientific">Zygosaccharomyces bailii (strain CLIB 213 / ATCC 58445 / CBS 680 / BCRC 21525 / NBRC 1098 / NCYC 1416 / NRRL Y-2227)</name>
    <dbReference type="NCBI Taxonomy" id="1333698"/>
    <lineage>
        <taxon>Eukaryota</taxon>
        <taxon>Fungi</taxon>
        <taxon>Dikarya</taxon>
        <taxon>Ascomycota</taxon>
        <taxon>Saccharomycotina</taxon>
        <taxon>Saccharomycetes</taxon>
        <taxon>Saccharomycetales</taxon>
        <taxon>Saccharomycetaceae</taxon>
        <taxon>Zygosaccharomyces</taxon>
    </lineage>
</organism>
<keyword evidence="9" id="KW-1185">Reference proteome</keyword>
<dbReference type="PANTHER" id="PTHR20855:SF52">
    <property type="entry name" value="ADIPONECTIN RECEPTOR PROTEIN"/>
    <property type="match status" value="1"/>
</dbReference>
<feature type="binding site" evidence="6">
    <location>
        <position position="289"/>
    </location>
    <ligand>
        <name>Zn(2+)</name>
        <dbReference type="ChEBI" id="CHEBI:29105"/>
    </ligand>
</feature>
<feature type="transmembrane region" description="Helical" evidence="7">
    <location>
        <begin position="287"/>
        <end position="304"/>
    </location>
</feature>
<feature type="transmembrane region" description="Helical" evidence="7">
    <location>
        <begin position="84"/>
        <end position="102"/>
    </location>
</feature>
<dbReference type="GO" id="GO:0038023">
    <property type="term" value="F:signaling receptor activity"/>
    <property type="evidence" value="ECO:0007669"/>
    <property type="project" value="TreeGrafter"/>
</dbReference>
<evidence type="ECO:0000256" key="7">
    <source>
        <dbReference type="SAM" id="Phobius"/>
    </source>
</evidence>
<evidence type="ECO:0000256" key="1">
    <source>
        <dbReference type="ARBA" id="ARBA00004141"/>
    </source>
</evidence>
<keyword evidence="4 7" id="KW-1133">Transmembrane helix</keyword>
<name>A0A8J2T5C0_ZYGB2</name>
<feature type="transmembrane region" description="Helical" evidence="7">
    <location>
        <begin position="214"/>
        <end position="238"/>
    </location>
</feature>
<dbReference type="GO" id="GO:0006882">
    <property type="term" value="P:intracellular zinc ion homeostasis"/>
    <property type="evidence" value="ECO:0007669"/>
    <property type="project" value="TreeGrafter"/>
</dbReference>
<reference evidence="9" key="1">
    <citation type="journal article" date="2013" name="Genome Announc.">
        <title>Genome sequence of the food spoilage yeast Zygosaccharomyces bailii CLIB 213(T).</title>
        <authorList>
            <person name="Galeote V."/>
            <person name="Bigey F."/>
            <person name="Devillers H."/>
            <person name="Neuveglise C."/>
            <person name="Dequin S."/>
        </authorList>
    </citation>
    <scope>NUCLEOTIDE SEQUENCE [LARGE SCALE GENOMIC DNA]</scope>
    <source>
        <strain evidence="9">CLIB 213 / ATCC 58445 / CBS 680 / CCRC 21525 / NBRC 1098 / NCYC 1416 / NRRL Y-2227</strain>
    </source>
</reference>
<keyword evidence="6" id="KW-0479">Metal-binding</keyword>
<evidence type="ECO:0000256" key="3">
    <source>
        <dbReference type="ARBA" id="ARBA00022692"/>
    </source>
</evidence>
<dbReference type="GO" id="GO:0046872">
    <property type="term" value="F:metal ion binding"/>
    <property type="evidence" value="ECO:0007669"/>
    <property type="project" value="UniProtKB-KW"/>
</dbReference>
<dbReference type="OrthoDB" id="529367at2759"/>
<comment type="subcellular location">
    <subcellularLocation>
        <location evidence="1">Membrane</location>
        <topology evidence="1">Multi-pass membrane protein</topology>
    </subcellularLocation>
</comment>
<dbReference type="EMBL" id="HG316457">
    <property type="protein sequence ID" value="CDF89418.1"/>
    <property type="molecule type" value="Genomic_DNA"/>
</dbReference>
<dbReference type="AlphaFoldDB" id="A0A8J2T5C0"/>